<dbReference type="EMBL" id="GBRH01245769">
    <property type="protein sequence ID" value="JAD52126.1"/>
    <property type="molecule type" value="Transcribed_RNA"/>
</dbReference>
<name>A0A0A9SHZ2_ARUDO</name>
<reference evidence="1" key="1">
    <citation type="submission" date="2014-09" db="EMBL/GenBank/DDBJ databases">
        <authorList>
            <person name="Magalhaes I.L.F."/>
            <person name="Oliveira U."/>
            <person name="Santos F.R."/>
            <person name="Vidigal T.H.D.A."/>
            <person name="Brescovit A.D."/>
            <person name="Santos A.J."/>
        </authorList>
    </citation>
    <scope>NUCLEOTIDE SEQUENCE</scope>
    <source>
        <tissue evidence="1">Shoot tissue taken approximately 20 cm above the soil surface</tissue>
    </source>
</reference>
<evidence type="ECO:0000313" key="1">
    <source>
        <dbReference type="EMBL" id="JAD52126.1"/>
    </source>
</evidence>
<organism evidence="1">
    <name type="scientific">Arundo donax</name>
    <name type="common">Giant reed</name>
    <name type="synonym">Donax arundinaceus</name>
    <dbReference type="NCBI Taxonomy" id="35708"/>
    <lineage>
        <taxon>Eukaryota</taxon>
        <taxon>Viridiplantae</taxon>
        <taxon>Streptophyta</taxon>
        <taxon>Embryophyta</taxon>
        <taxon>Tracheophyta</taxon>
        <taxon>Spermatophyta</taxon>
        <taxon>Magnoliopsida</taxon>
        <taxon>Liliopsida</taxon>
        <taxon>Poales</taxon>
        <taxon>Poaceae</taxon>
        <taxon>PACMAD clade</taxon>
        <taxon>Arundinoideae</taxon>
        <taxon>Arundineae</taxon>
        <taxon>Arundo</taxon>
    </lineage>
</organism>
<accession>A0A0A9SHZ2</accession>
<proteinExistence type="predicted"/>
<sequence length="8" mass="871">MFSSALCL</sequence>
<reference evidence="1" key="2">
    <citation type="journal article" date="2015" name="Data Brief">
        <title>Shoot transcriptome of the giant reed, Arundo donax.</title>
        <authorList>
            <person name="Barrero R.A."/>
            <person name="Guerrero F.D."/>
            <person name="Moolhuijzen P."/>
            <person name="Goolsby J.A."/>
            <person name="Tidwell J."/>
            <person name="Bellgard S.E."/>
            <person name="Bellgard M.I."/>
        </authorList>
    </citation>
    <scope>NUCLEOTIDE SEQUENCE</scope>
    <source>
        <tissue evidence="1">Shoot tissue taken approximately 20 cm above the soil surface</tissue>
    </source>
</reference>
<protein>
    <submittedName>
        <fullName evidence="1">Uncharacterized protein</fullName>
    </submittedName>
</protein>